<evidence type="ECO:0000256" key="3">
    <source>
        <dbReference type="ARBA" id="ARBA00022676"/>
    </source>
</evidence>
<accession>A0ABW2SSK7</accession>
<dbReference type="Pfam" id="PF13231">
    <property type="entry name" value="PMT_2"/>
    <property type="match status" value="1"/>
</dbReference>
<feature type="transmembrane region" description="Helical" evidence="8">
    <location>
        <begin position="88"/>
        <end position="108"/>
    </location>
</feature>
<feature type="transmembrane region" description="Helical" evidence="8">
    <location>
        <begin position="209"/>
        <end position="230"/>
    </location>
</feature>
<dbReference type="InterPro" id="IPR050297">
    <property type="entry name" value="LipidA_mod_glycosyltrf_83"/>
</dbReference>
<keyword evidence="3" id="KW-0328">Glycosyltransferase</keyword>
<dbReference type="InterPro" id="IPR038731">
    <property type="entry name" value="RgtA/B/C-like"/>
</dbReference>
<dbReference type="EMBL" id="JBHTEE010000001">
    <property type="protein sequence ID" value="MFC7599180.1"/>
    <property type="molecule type" value="Genomic_DNA"/>
</dbReference>
<comment type="caution">
    <text evidence="10">The sequence shown here is derived from an EMBL/GenBank/DDBJ whole genome shotgun (WGS) entry which is preliminary data.</text>
</comment>
<protein>
    <submittedName>
        <fullName evidence="10">Glycosyltransferase family 39 protein</fullName>
    </submittedName>
</protein>
<dbReference type="Proteomes" id="UP001596514">
    <property type="component" value="Unassembled WGS sequence"/>
</dbReference>
<dbReference type="RefSeq" id="WP_364147999.1">
    <property type="nucleotide sequence ID" value="NZ_JBHSIJ010000002.1"/>
</dbReference>
<feature type="transmembrane region" description="Helical" evidence="8">
    <location>
        <begin position="170"/>
        <end position="197"/>
    </location>
</feature>
<dbReference type="PANTHER" id="PTHR33908">
    <property type="entry name" value="MANNOSYLTRANSFERASE YKCB-RELATED"/>
    <property type="match status" value="1"/>
</dbReference>
<feature type="transmembrane region" description="Helical" evidence="8">
    <location>
        <begin position="27"/>
        <end position="48"/>
    </location>
</feature>
<feature type="domain" description="Glycosyltransferase RgtA/B/C/D-like" evidence="9">
    <location>
        <begin position="67"/>
        <end position="227"/>
    </location>
</feature>
<gene>
    <name evidence="10" type="ORF">ACFQVD_03530</name>
</gene>
<evidence type="ECO:0000256" key="1">
    <source>
        <dbReference type="ARBA" id="ARBA00004651"/>
    </source>
</evidence>
<name>A0ABW2SSK7_9ACTN</name>
<reference evidence="11" key="1">
    <citation type="journal article" date="2019" name="Int. J. Syst. Evol. Microbiol.">
        <title>The Global Catalogue of Microorganisms (GCM) 10K type strain sequencing project: providing services to taxonomists for standard genome sequencing and annotation.</title>
        <authorList>
            <consortium name="The Broad Institute Genomics Platform"/>
            <consortium name="The Broad Institute Genome Sequencing Center for Infectious Disease"/>
            <person name="Wu L."/>
            <person name="Ma J."/>
        </authorList>
    </citation>
    <scope>NUCLEOTIDE SEQUENCE [LARGE SCALE GENOMIC DNA]</scope>
    <source>
        <strain evidence="11">JCM 10083</strain>
    </source>
</reference>
<feature type="transmembrane region" description="Helical" evidence="8">
    <location>
        <begin position="337"/>
        <end position="357"/>
    </location>
</feature>
<evidence type="ECO:0000256" key="2">
    <source>
        <dbReference type="ARBA" id="ARBA00022475"/>
    </source>
</evidence>
<evidence type="ECO:0000256" key="8">
    <source>
        <dbReference type="SAM" id="Phobius"/>
    </source>
</evidence>
<evidence type="ECO:0000313" key="11">
    <source>
        <dbReference type="Proteomes" id="UP001596514"/>
    </source>
</evidence>
<keyword evidence="4" id="KW-0808">Transferase</keyword>
<proteinExistence type="predicted"/>
<evidence type="ECO:0000256" key="7">
    <source>
        <dbReference type="ARBA" id="ARBA00023136"/>
    </source>
</evidence>
<dbReference type="PANTHER" id="PTHR33908:SF11">
    <property type="entry name" value="MEMBRANE PROTEIN"/>
    <property type="match status" value="1"/>
</dbReference>
<organism evidence="10 11">
    <name type="scientific">Streptosporangium amethystogenes subsp. fukuiense</name>
    <dbReference type="NCBI Taxonomy" id="698418"/>
    <lineage>
        <taxon>Bacteria</taxon>
        <taxon>Bacillati</taxon>
        <taxon>Actinomycetota</taxon>
        <taxon>Actinomycetes</taxon>
        <taxon>Streptosporangiales</taxon>
        <taxon>Streptosporangiaceae</taxon>
        <taxon>Streptosporangium</taxon>
    </lineage>
</organism>
<feature type="transmembrane region" description="Helical" evidence="8">
    <location>
        <begin position="289"/>
        <end position="306"/>
    </location>
</feature>
<evidence type="ECO:0000256" key="5">
    <source>
        <dbReference type="ARBA" id="ARBA00022692"/>
    </source>
</evidence>
<feature type="transmembrane region" description="Helical" evidence="8">
    <location>
        <begin position="312"/>
        <end position="330"/>
    </location>
</feature>
<keyword evidence="11" id="KW-1185">Reference proteome</keyword>
<keyword evidence="6 8" id="KW-1133">Transmembrane helix</keyword>
<comment type="subcellular location">
    <subcellularLocation>
        <location evidence="1">Cell membrane</location>
        <topology evidence="1">Multi-pass membrane protein</topology>
    </subcellularLocation>
</comment>
<evidence type="ECO:0000313" key="10">
    <source>
        <dbReference type="EMBL" id="MFC7599180.1"/>
    </source>
</evidence>
<keyword evidence="2" id="KW-1003">Cell membrane</keyword>
<sequence length="507" mass="53559">MSTVTAIPEPAAEKNGAALSPLRRGPLAAVSGGAAAVFLLLSGGQGYYVDELYFRVAAGHLDWGYVDQPPLIPLLARVQMALFGDNLVAIRVVPALLAGVAVLVAGFIARELGGGGRAQVLAACATAGSLASFAAGHVLHPTAVDHLVWVTACWLVIRVIRTGEKRLWPVAGAVVGIGLLAKYLVVLLVICLAAGLLVTGPRRVLRSGYLLAGAGVAALVAAPGLVWQALNGWPQFAVAGSLSEPFGVGSVINFFVGQILMIGPFLTPVWVVGLLALLRRPEWRAYRSLAVAYPVMVVILLLAGGAPRYTEGLLTVLLVAGCVRAATWAATIPRRIWVGLAVAGNTLLAMVMVMPVLPAAVYARDPVLAALGEEQFGQTGWQGLAGQVAAVYRSLPEADRARAVVYGHNYGEAGAVALYGPGYGLPREYSGNNSYADFGRPADDKTVVIAVGVDRASFSRLFGRCELGGTLDFEFPHFEQGKEILVCRDPREPWSRIWPELRWLGTF</sequence>
<keyword evidence="5 8" id="KW-0812">Transmembrane</keyword>
<evidence type="ECO:0000256" key="6">
    <source>
        <dbReference type="ARBA" id="ARBA00022989"/>
    </source>
</evidence>
<evidence type="ECO:0000256" key="4">
    <source>
        <dbReference type="ARBA" id="ARBA00022679"/>
    </source>
</evidence>
<feature type="transmembrane region" description="Helical" evidence="8">
    <location>
        <begin position="250"/>
        <end position="277"/>
    </location>
</feature>
<keyword evidence="7 8" id="KW-0472">Membrane</keyword>
<evidence type="ECO:0000259" key="9">
    <source>
        <dbReference type="Pfam" id="PF13231"/>
    </source>
</evidence>